<keyword evidence="3" id="KW-0597">Phosphoprotein</keyword>
<dbReference type="Gene3D" id="3.30.565.10">
    <property type="entry name" value="Histidine kinase-like ATPase, C-terminal domain"/>
    <property type="match status" value="1"/>
</dbReference>
<feature type="domain" description="Signal transduction histidine kinase subgroup 3 dimerisation and phosphoacceptor" evidence="11">
    <location>
        <begin position="418"/>
        <end position="480"/>
    </location>
</feature>
<evidence type="ECO:0000256" key="3">
    <source>
        <dbReference type="ARBA" id="ARBA00022553"/>
    </source>
</evidence>
<evidence type="ECO:0000259" key="11">
    <source>
        <dbReference type="Pfam" id="PF07730"/>
    </source>
</evidence>
<feature type="domain" description="Histidine kinase/HSP90-like ATPase" evidence="10">
    <location>
        <begin position="513"/>
        <end position="614"/>
    </location>
</feature>
<accession>A0ABY4YFP3</accession>
<sequence length="635" mass="65454">MARDARPTPLRRWSSVGLAGAVTVAAVLDGAVGSGGVVDSLLVLLAAVVAGCLLGAWTHHAIAATGVLTVATALTWANQRHFGDEFAVVDDFAFFLILVGAPALLGAALVGRIRQVRELAALSEQLVEQRRDEIAVVRLYEQHRIELAVHHGLAERMGAIALRAEGARDQENVSVRDVLAQIEETARAGLDDLREALGVLREEPASPVAEDGGAVDDGAARAVADEAGRTDPLRRTRQAEPAPDRTDVLLVVGLGVAISVESVVSSASRGPAWANVLLALAVASPLLVRRQSPVVALAGMFAVGTASSTVLTPLPAMVAPIALLLVAAYAVGSWAHGWWRAVGVAVMWLGLVVLAIASPPEASAPEGLVPTMIWSALAVGAGMTAASWSSRAEQMRQVVLQLERLRDTDVRVAVARQRQLIARDLHDSVAHTLSVVCLNAGAAQHNCTAMAPDALATIADAARSGMTELRRGLHTLEPGDGLKTPALRLLAHRLGLTLHLVTPDPAELDNVDTALAHRVLREALVNAGRHAPGARVHAVVSPAANGVRVEVVDSGPGTAHGPTHDAADGDAAWSGLGAGAGLAGLAGLVRERGGELEFGPVATGGFRIAATIPSPARAPRAGSVARGLSGAALAP</sequence>
<dbReference type="InterPro" id="IPR011712">
    <property type="entry name" value="Sig_transdc_His_kin_sub3_dim/P"/>
</dbReference>
<organism evidence="13 14">
    <name type="scientific">Ornithinimicrobium cryptoxanthini</name>
    <dbReference type="NCBI Taxonomy" id="2934161"/>
    <lineage>
        <taxon>Bacteria</taxon>
        <taxon>Bacillati</taxon>
        <taxon>Actinomycetota</taxon>
        <taxon>Actinomycetes</taxon>
        <taxon>Micrococcales</taxon>
        <taxon>Ornithinimicrobiaceae</taxon>
        <taxon>Ornithinimicrobium</taxon>
    </lineage>
</organism>
<feature type="transmembrane region" description="Helical" evidence="9">
    <location>
        <begin position="61"/>
        <end position="77"/>
    </location>
</feature>
<keyword evidence="9" id="KW-0812">Transmembrane</keyword>
<reference evidence="13" key="1">
    <citation type="submission" date="2022-06" db="EMBL/GenBank/DDBJ databases">
        <title>Ornithinimicrobium JY.X270.</title>
        <authorList>
            <person name="Huang Y."/>
        </authorList>
    </citation>
    <scope>NUCLEOTIDE SEQUENCE</scope>
    <source>
        <strain evidence="13">JY.X270</strain>
    </source>
</reference>
<feature type="transmembrane region" description="Helical" evidence="9">
    <location>
        <begin position="270"/>
        <end position="288"/>
    </location>
</feature>
<evidence type="ECO:0000256" key="8">
    <source>
        <dbReference type="ARBA" id="ARBA00023012"/>
    </source>
</evidence>
<dbReference type="PANTHER" id="PTHR24421">
    <property type="entry name" value="NITRATE/NITRITE SENSOR PROTEIN NARX-RELATED"/>
    <property type="match status" value="1"/>
</dbReference>
<dbReference type="EMBL" id="CP099490">
    <property type="protein sequence ID" value="USQ75595.1"/>
    <property type="molecule type" value="Genomic_DNA"/>
</dbReference>
<dbReference type="EC" id="2.7.13.3" evidence="2"/>
<feature type="domain" description="DUF7134" evidence="12">
    <location>
        <begin position="256"/>
        <end position="379"/>
    </location>
</feature>
<keyword evidence="5" id="KW-0547">Nucleotide-binding</keyword>
<evidence type="ECO:0000256" key="2">
    <source>
        <dbReference type="ARBA" id="ARBA00012438"/>
    </source>
</evidence>
<evidence type="ECO:0000256" key="7">
    <source>
        <dbReference type="ARBA" id="ARBA00022840"/>
    </source>
</evidence>
<proteinExistence type="predicted"/>
<protein>
    <recommendedName>
        <fullName evidence="2">histidine kinase</fullName>
        <ecNumber evidence="2">2.7.13.3</ecNumber>
    </recommendedName>
</protein>
<feature type="transmembrane region" description="Helical" evidence="9">
    <location>
        <begin position="92"/>
        <end position="110"/>
    </location>
</feature>
<dbReference type="GO" id="GO:0016301">
    <property type="term" value="F:kinase activity"/>
    <property type="evidence" value="ECO:0007669"/>
    <property type="project" value="UniProtKB-KW"/>
</dbReference>
<feature type="transmembrane region" description="Helical" evidence="9">
    <location>
        <begin position="12"/>
        <end position="31"/>
    </location>
</feature>
<evidence type="ECO:0000256" key="4">
    <source>
        <dbReference type="ARBA" id="ARBA00022679"/>
    </source>
</evidence>
<dbReference type="PANTHER" id="PTHR24421:SF10">
    <property type="entry name" value="NITRATE_NITRITE SENSOR PROTEIN NARQ"/>
    <property type="match status" value="1"/>
</dbReference>
<dbReference type="InterPro" id="IPR055558">
    <property type="entry name" value="DUF7134"/>
</dbReference>
<name>A0ABY4YFP3_9MICO</name>
<dbReference type="Gene3D" id="1.20.5.1930">
    <property type="match status" value="1"/>
</dbReference>
<dbReference type="Pfam" id="PF02518">
    <property type="entry name" value="HATPase_c"/>
    <property type="match status" value="1"/>
</dbReference>
<comment type="catalytic activity">
    <reaction evidence="1">
        <text>ATP + protein L-histidine = ADP + protein N-phospho-L-histidine.</text>
        <dbReference type="EC" id="2.7.13.3"/>
    </reaction>
</comment>
<dbReference type="InterPro" id="IPR003594">
    <property type="entry name" value="HATPase_dom"/>
</dbReference>
<feature type="transmembrane region" description="Helical" evidence="9">
    <location>
        <begin position="37"/>
        <end position="54"/>
    </location>
</feature>
<dbReference type="Pfam" id="PF07730">
    <property type="entry name" value="HisKA_3"/>
    <property type="match status" value="1"/>
</dbReference>
<keyword evidence="6 13" id="KW-0418">Kinase</keyword>
<feature type="transmembrane region" description="Helical" evidence="9">
    <location>
        <begin position="337"/>
        <end position="356"/>
    </location>
</feature>
<evidence type="ECO:0000313" key="13">
    <source>
        <dbReference type="EMBL" id="USQ75595.1"/>
    </source>
</evidence>
<gene>
    <name evidence="13" type="ORF">NF557_13380</name>
</gene>
<keyword evidence="9" id="KW-0472">Membrane</keyword>
<evidence type="ECO:0000256" key="6">
    <source>
        <dbReference type="ARBA" id="ARBA00022777"/>
    </source>
</evidence>
<keyword evidence="14" id="KW-1185">Reference proteome</keyword>
<evidence type="ECO:0000256" key="9">
    <source>
        <dbReference type="SAM" id="Phobius"/>
    </source>
</evidence>
<feature type="transmembrane region" description="Helical" evidence="9">
    <location>
        <begin position="300"/>
        <end position="331"/>
    </location>
</feature>
<dbReference type="InterPro" id="IPR036890">
    <property type="entry name" value="HATPase_C_sf"/>
</dbReference>
<keyword evidence="9" id="KW-1133">Transmembrane helix</keyword>
<keyword evidence="8" id="KW-0902">Two-component regulatory system</keyword>
<evidence type="ECO:0000256" key="5">
    <source>
        <dbReference type="ARBA" id="ARBA00022741"/>
    </source>
</evidence>
<feature type="transmembrane region" description="Helical" evidence="9">
    <location>
        <begin position="368"/>
        <end position="388"/>
    </location>
</feature>
<evidence type="ECO:0000259" key="12">
    <source>
        <dbReference type="Pfam" id="PF23539"/>
    </source>
</evidence>
<dbReference type="Proteomes" id="UP001056535">
    <property type="component" value="Chromosome"/>
</dbReference>
<dbReference type="RefSeq" id="WP_252620021.1">
    <property type="nucleotide sequence ID" value="NZ_CP099490.1"/>
</dbReference>
<evidence type="ECO:0000259" key="10">
    <source>
        <dbReference type="Pfam" id="PF02518"/>
    </source>
</evidence>
<keyword evidence="4" id="KW-0808">Transferase</keyword>
<keyword evidence="7" id="KW-0067">ATP-binding</keyword>
<dbReference type="SUPFAM" id="SSF55874">
    <property type="entry name" value="ATPase domain of HSP90 chaperone/DNA topoisomerase II/histidine kinase"/>
    <property type="match status" value="1"/>
</dbReference>
<evidence type="ECO:0000256" key="1">
    <source>
        <dbReference type="ARBA" id="ARBA00000085"/>
    </source>
</evidence>
<dbReference type="InterPro" id="IPR050482">
    <property type="entry name" value="Sensor_HK_TwoCompSys"/>
</dbReference>
<dbReference type="Pfam" id="PF23539">
    <property type="entry name" value="DUF7134"/>
    <property type="match status" value="1"/>
</dbReference>
<evidence type="ECO:0000313" key="14">
    <source>
        <dbReference type="Proteomes" id="UP001056535"/>
    </source>
</evidence>